<dbReference type="SMART" id="SM00166">
    <property type="entry name" value="UBX"/>
    <property type="match status" value="1"/>
</dbReference>
<dbReference type="InterPro" id="IPR001012">
    <property type="entry name" value="UBX_dom"/>
</dbReference>
<dbReference type="InterPro" id="IPR029071">
    <property type="entry name" value="Ubiquitin-like_domsf"/>
</dbReference>
<dbReference type="SUPFAM" id="SSF54236">
    <property type="entry name" value="Ubiquitin-like"/>
    <property type="match status" value="1"/>
</dbReference>
<dbReference type="GO" id="GO:0007030">
    <property type="term" value="P:Golgi organization"/>
    <property type="evidence" value="ECO:0007669"/>
    <property type="project" value="TreeGrafter"/>
</dbReference>
<dbReference type="Pfam" id="PF00789">
    <property type="entry name" value="UBX"/>
    <property type="match status" value="1"/>
</dbReference>
<dbReference type="InterPro" id="IPR036241">
    <property type="entry name" value="NSFL1C_SEP_dom_sf"/>
</dbReference>
<dbReference type="GO" id="GO:0000045">
    <property type="term" value="P:autophagosome assembly"/>
    <property type="evidence" value="ECO:0007669"/>
    <property type="project" value="TreeGrafter"/>
</dbReference>
<feature type="non-terminal residue" evidence="4">
    <location>
        <position position="1"/>
    </location>
</feature>
<gene>
    <name evidence="4" type="primary">SPOSA6832_03867</name>
</gene>
<dbReference type="GO" id="GO:0005829">
    <property type="term" value="C:cytosol"/>
    <property type="evidence" value="ECO:0007669"/>
    <property type="project" value="TreeGrafter"/>
</dbReference>
<feature type="compositionally biased region" description="Polar residues" evidence="1">
    <location>
        <begin position="242"/>
        <end position="262"/>
    </location>
</feature>
<dbReference type="GO" id="GO:0031468">
    <property type="term" value="P:nuclear membrane reassembly"/>
    <property type="evidence" value="ECO:0007669"/>
    <property type="project" value="TreeGrafter"/>
</dbReference>
<evidence type="ECO:0000259" key="3">
    <source>
        <dbReference type="PROSITE" id="PS51399"/>
    </source>
</evidence>
<protein>
    <submittedName>
        <fullName evidence="4">SPOSA6832_03867-mRNA-1:cds</fullName>
    </submittedName>
</protein>
<name>A0A0D6EQ49_SPOSA</name>
<feature type="region of interest" description="Disordered" evidence="1">
    <location>
        <begin position="348"/>
        <end position="405"/>
    </location>
</feature>
<dbReference type="Proteomes" id="UP000243876">
    <property type="component" value="Unassembled WGS sequence"/>
</dbReference>
<dbReference type="PANTHER" id="PTHR23333:SF20">
    <property type="entry name" value="NSFL1 COFACTOR P47"/>
    <property type="match status" value="1"/>
</dbReference>
<feature type="region of interest" description="Disordered" evidence="1">
    <location>
        <begin position="48"/>
        <end position="219"/>
    </location>
</feature>
<dbReference type="GO" id="GO:0005634">
    <property type="term" value="C:nucleus"/>
    <property type="evidence" value="ECO:0007669"/>
    <property type="project" value="TreeGrafter"/>
</dbReference>
<evidence type="ECO:0000313" key="5">
    <source>
        <dbReference type="Proteomes" id="UP000243876"/>
    </source>
</evidence>
<dbReference type="Pfam" id="PF08059">
    <property type="entry name" value="SEP"/>
    <property type="match status" value="1"/>
</dbReference>
<dbReference type="SUPFAM" id="SSF102848">
    <property type="entry name" value="NSFL1 (p97 ATPase) cofactor p47, SEP domain"/>
    <property type="match status" value="1"/>
</dbReference>
<dbReference type="OrthoDB" id="25887at2759"/>
<dbReference type="InterPro" id="IPR012989">
    <property type="entry name" value="SEP_domain"/>
</dbReference>
<feature type="compositionally biased region" description="Gly residues" evidence="1">
    <location>
        <begin position="161"/>
        <end position="175"/>
    </location>
</feature>
<dbReference type="PROSITE" id="PS51399">
    <property type="entry name" value="SEP"/>
    <property type="match status" value="1"/>
</dbReference>
<feature type="domain" description="SEP" evidence="3">
    <location>
        <begin position="286"/>
        <end position="349"/>
    </location>
</feature>
<dbReference type="EMBL" id="CENE01000020">
    <property type="protein sequence ID" value="CEQ42094.1"/>
    <property type="molecule type" value="Genomic_DNA"/>
</dbReference>
<dbReference type="GO" id="GO:0043161">
    <property type="term" value="P:proteasome-mediated ubiquitin-dependent protein catabolic process"/>
    <property type="evidence" value="ECO:0007669"/>
    <property type="project" value="TreeGrafter"/>
</dbReference>
<dbReference type="GO" id="GO:0061025">
    <property type="term" value="P:membrane fusion"/>
    <property type="evidence" value="ECO:0007669"/>
    <property type="project" value="TreeGrafter"/>
</dbReference>
<dbReference type="Gene3D" id="3.30.420.210">
    <property type="entry name" value="SEP domain"/>
    <property type="match status" value="1"/>
</dbReference>
<sequence>MASSDDTLSQFIAVTNCSPDQAHFFIDSAGGDLQAPEQTAIATFFESGGASAPASSNDDDAHGQHQPVSPASAGPQTLGGGPAAAPTLAAPQPQQAQRSGAYTLSGEPAEPMPASWGGAAAGGRASGSSSRSSSGNPFRSNAGPRVTGFRDLASASSSGPSAGGFGGFGGGGAGAGDDSDEDEGRDPAHFFTGGAKSGLSVENPDDQRRAGGGAHGDMIRNILQQAREYVYRRAVGGAARPSGSSVFSGSAHTLGSDETPSTYIPDPSKSSHADEPEEEEEDDEEVAVRTLTFWQDGFSVEDGELLKYEENQELLAAIQSGRAPLSLLKVRHDQPVELRIAKRMSEKWVRQPSPPAGPFAGHGNRLGSESPFPAGASTSFAPPSSSSMPGTMPGQPEKEKAGAAALSPDQVGFEVDRSAPTTQVQIRLRDGERMVATFNHSHTVGDIRRYINASRPGEGARPYALQTTFPSRDLADDAASLKDAGLLGSVVVQRGL</sequence>
<dbReference type="SMART" id="SM00553">
    <property type="entry name" value="SEP"/>
    <property type="match status" value="1"/>
</dbReference>
<dbReference type="CDD" id="cd14348">
    <property type="entry name" value="UBA_p47"/>
    <property type="match status" value="1"/>
</dbReference>
<proteinExistence type="predicted"/>
<dbReference type="GO" id="GO:0043130">
    <property type="term" value="F:ubiquitin binding"/>
    <property type="evidence" value="ECO:0007669"/>
    <property type="project" value="TreeGrafter"/>
</dbReference>
<evidence type="ECO:0000259" key="2">
    <source>
        <dbReference type="PROSITE" id="PS50033"/>
    </source>
</evidence>
<evidence type="ECO:0000313" key="4">
    <source>
        <dbReference type="EMBL" id="CEQ42094.1"/>
    </source>
</evidence>
<evidence type="ECO:0000256" key="1">
    <source>
        <dbReference type="SAM" id="MobiDB-lite"/>
    </source>
</evidence>
<feature type="region of interest" description="Disordered" evidence="1">
    <location>
        <begin position="238"/>
        <end position="285"/>
    </location>
</feature>
<keyword evidence="5" id="KW-1185">Reference proteome</keyword>
<feature type="compositionally biased region" description="Low complexity" evidence="1">
    <location>
        <begin position="126"/>
        <end position="135"/>
    </location>
</feature>
<feature type="compositionally biased region" description="Acidic residues" evidence="1">
    <location>
        <begin position="275"/>
        <end position="285"/>
    </location>
</feature>
<dbReference type="PROSITE" id="PS50033">
    <property type="entry name" value="UBX"/>
    <property type="match status" value="1"/>
</dbReference>
<accession>A0A0D6EQ49</accession>
<feature type="domain" description="UBX" evidence="2">
    <location>
        <begin position="417"/>
        <end position="494"/>
    </location>
</feature>
<dbReference type="PANTHER" id="PTHR23333">
    <property type="entry name" value="UBX DOMAIN CONTAINING PROTEIN"/>
    <property type="match status" value="1"/>
</dbReference>
<dbReference type="Pfam" id="PF14555">
    <property type="entry name" value="UBA_4"/>
    <property type="match status" value="1"/>
</dbReference>
<dbReference type="AlphaFoldDB" id="A0A0D6EQ49"/>
<dbReference type="Gene3D" id="1.10.8.10">
    <property type="entry name" value="DNA helicase RuvA subunit, C-terminal domain"/>
    <property type="match status" value="1"/>
</dbReference>
<organism evidence="4 5">
    <name type="scientific">Sporidiobolus salmonicolor</name>
    <name type="common">Yeast-like fungus</name>
    <name type="synonym">Sporobolomyces salmonicolor</name>
    <dbReference type="NCBI Taxonomy" id="5005"/>
    <lineage>
        <taxon>Eukaryota</taxon>
        <taxon>Fungi</taxon>
        <taxon>Dikarya</taxon>
        <taxon>Basidiomycota</taxon>
        <taxon>Pucciniomycotina</taxon>
        <taxon>Microbotryomycetes</taxon>
        <taxon>Sporidiobolales</taxon>
        <taxon>Sporidiobolaceae</taxon>
        <taxon>Sporobolomyces</taxon>
    </lineage>
</organism>
<dbReference type="CDD" id="cd01770">
    <property type="entry name" value="UBX_UBXN2"/>
    <property type="match status" value="1"/>
</dbReference>
<reference evidence="5" key="1">
    <citation type="submission" date="2015-02" db="EMBL/GenBank/DDBJ databases">
        <authorList>
            <person name="Gon?alves P."/>
        </authorList>
    </citation>
    <scope>NUCLEOTIDE SEQUENCE [LARGE SCALE GENOMIC DNA]</scope>
</reference>
<dbReference type="Gene3D" id="3.10.20.90">
    <property type="entry name" value="Phosphatidylinositol 3-kinase Catalytic Subunit, Chain A, domain 1"/>
    <property type="match status" value="1"/>
</dbReference>
<feature type="compositionally biased region" description="Low complexity" evidence="1">
    <location>
        <begin position="370"/>
        <end position="394"/>
    </location>
</feature>
<feature type="compositionally biased region" description="Low complexity" evidence="1">
    <location>
        <begin position="150"/>
        <end position="160"/>
    </location>
</feature>
<feature type="compositionally biased region" description="Low complexity" evidence="1">
    <location>
        <begin position="83"/>
        <end position="97"/>
    </location>
</feature>